<dbReference type="AlphaFoldDB" id="A0A843YR22"/>
<proteinExistence type="predicted"/>
<dbReference type="Proteomes" id="UP000451565">
    <property type="component" value="Unassembled WGS sequence"/>
</dbReference>
<evidence type="ECO:0000313" key="2">
    <source>
        <dbReference type="EMBL" id="MQR01550.1"/>
    </source>
</evidence>
<evidence type="ECO:0000256" key="1">
    <source>
        <dbReference type="SAM" id="SignalP"/>
    </source>
</evidence>
<comment type="caution">
    <text evidence="2">The sequence shown here is derived from an EMBL/GenBank/DDBJ whole genome shotgun (WGS) entry which is preliminary data.</text>
</comment>
<gene>
    <name evidence="2" type="ORF">GEV47_12790</name>
</gene>
<evidence type="ECO:0000313" key="3">
    <source>
        <dbReference type="Proteomes" id="UP000451565"/>
    </source>
</evidence>
<dbReference type="OrthoDB" id="6046808at2"/>
<organism evidence="2 3">
    <name type="scientific">Glaciimonas soli</name>
    <dbReference type="NCBI Taxonomy" id="2590999"/>
    <lineage>
        <taxon>Bacteria</taxon>
        <taxon>Pseudomonadati</taxon>
        <taxon>Pseudomonadota</taxon>
        <taxon>Betaproteobacteria</taxon>
        <taxon>Burkholderiales</taxon>
        <taxon>Oxalobacteraceae</taxon>
        <taxon>Glaciimonas</taxon>
    </lineage>
</organism>
<sequence>MKLIARTIIATAFIATTSIAFAASAPGGTIHFSGRIVESPCTFDTAATEQSANTINANCPRPAAFDISFNNAKNAAGPALSNVTLTQGGKALSKDQMQRVNLQFSGQKSLNVIANGEKNSSGKTDPVVMTVTYL</sequence>
<keyword evidence="3" id="KW-1185">Reference proteome</keyword>
<evidence type="ECO:0008006" key="4">
    <source>
        <dbReference type="Google" id="ProtNLM"/>
    </source>
</evidence>
<dbReference type="RefSeq" id="WP_153235163.1">
    <property type="nucleotide sequence ID" value="NZ_WINI01000007.1"/>
</dbReference>
<accession>A0A843YR22</accession>
<feature type="chain" id="PRO_5032784811" description="Type 1 fimbrial protein" evidence="1">
    <location>
        <begin position="23"/>
        <end position="134"/>
    </location>
</feature>
<feature type="signal peptide" evidence="1">
    <location>
        <begin position="1"/>
        <end position="22"/>
    </location>
</feature>
<reference evidence="2 3" key="1">
    <citation type="submission" date="2019-10" db="EMBL/GenBank/DDBJ databases">
        <title>Glaciimonas soli sp. nov., a psychrophilic bacterium isolated from the forest soil of a high elevation mountain in Taiwan.</title>
        <authorList>
            <person name="Wang L.-T."/>
            <person name="Shieh W.Y."/>
        </authorList>
    </citation>
    <scope>NUCLEOTIDE SEQUENCE [LARGE SCALE GENOMIC DNA]</scope>
    <source>
        <strain evidence="2 3">GS1</strain>
    </source>
</reference>
<keyword evidence="1" id="KW-0732">Signal</keyword>
<protein>
    <recommendedName>
        <fullName evidence="4">Type 1 fimbrial protein</fullName>
    </recommendedName>
</protein>
<dbReference type="EMBL" id="WINI01000007">
    <property type="protein sequence ID" value="MQR01550.1"/>
    <property type="molecule type" value="Genomic_DNA"/>
</dbReference>
<name>A0A843YR22_9BURK</name>